<evidence type="ECO:0000256" key="1">
    <source>
        <dbReference type="ARBA" id="ARBA00009861"/>
    </source>
</evidence>
<gene>
    <name evidence="4" type="ORF">CUMW_241390</name>
</gene>
<evidence type="ECO:0000313" key="4">
    <source>
        <dbReference type="EMBL" id="GAY65479.1"/>
    </source>
</evidence>
<name>A0A2H5QLI2_CITUN</name>
<accession>A0A2H5QLI2</accession>
<protein>
    <submittedName>
        <fullName evidence="4">Uncharacterized protein</fullName>
    </submittedName>
</protein>
<organism evidence="4 5">
    <name type="scientific">Citrus unshiu</name>
    <name type="common">Satsuma mandarin</name>
    <name type="synonym">Citrus nobilis var. unshiu</name>
    <dbReference type="NCBI Taxonomy" id="55188"/>
    <lineage>
        <taxon>Eukaryota</taxon>
        <taxon>Viridiplantae</taxon>
        <taxon>Streptophyta</taxon>
        <taxon>Embryophyta</taxon>
        <taxon>Tracheophyta</taxon>
        <taxon>Spermatophyta</taxon>
        <taxon>Magnoliopsida</taxon>
        <taxon>eudicotyledons</taxon>
        <taxon>Gunneridae</taxon>
        <taxon>Pentapetalae</taxon>
        <taxon>rosids</taxon>
        <taxon>malvids</taxon>
        <taxon>Sapindales</taxon>
        <taxon>Rutaceae</taxon>
        <taxon>Aurantioideae</taxon>
        <taxon>Citrus</taxon>
    </lineage>
</organism>
<dbReference type="PANTHER" id="PTHR31623">
    <property type="entry name" value="F21J9.9"/>
    <property type="match status" value="1"/>
</dbReference>
<dbReference type="Pfam" id="PF02458">
    <property type="entry name" value="Transferase"/>
    <property type="match status" value="1"/>
</dbReference>
<dbReference type="STRING" id="55188.A0A2H5QLI2"/>
<dbReference type="PANTHER" id="PTHR31623:SF110">
    <property type="entry name" value="VINORINE SYNTHASE-LIKE"/>
    <property type="match status" value="1"/>
</dbReference>
<evidence type="ECO:0000313" key="5">
    <source>
        <dbReference type="Proteomes" id="UP000236630"/>
    </source>
</evidence>
<comment type="similarity">
    <text evidence="1">Belongs to the plant acyltransferase family.</text>
</comment>
<feature type="non-terminal residue" evidence="4">
    <location>
        <position position="1"/>
    </location>
</feature>
<evidence type="ECO:0000256" key="3">
    <source>
        <dbReference type="ARBA" id="ARBA00023315"/>
    </source>
</evidence>
<dbReference type="InterPro" id="IPR023213">
    <property type="entry name" value="CAT-like_dom_sf"/>
</dbReference>
<keyword evidence="2" id="KW-0808">Transferase</keyword>
<evidence type="ECO:0000256" key="2">
    <source>
        <dbReference type="ARBA" id="ARBA00022679"/>
    </source>
</evidence>
<proteinExistence type="inferred from homology"/>
<reference evidence="4 5" key="1">
    <citation type="journal article" date="2017" name="Front. Genet.">
        <title>Draft sequencing of the heterozygous diploid genome of Satsuma (Citrus unshiu Marc.) using a hybrid assembly approach.</title>
        <authorList>
            <person name="Shimizu T."/>
            <person name="Tanizawa Y."/>
            <person name="Mochizuki T."/>
            <person name="Nagasaki H."/>
            <person name="Yoshioka T."/>
            <person name="Toyoda A."/>
            <person name="Fujiyama A."/>
            <person name="Kaminuma E."/>
            <person name="Nakamura Y."/>
        </authorList>
    </citation>
    <scope>NUCLEOTIDE SEQUENCE [LARGE SCALE GENOMIC DNA]</scope>
    <source>
        <strain evidence="5">cv. Miyagawa wase</strain>
    </source>
</reference>
<sequence>GLLTRILYMVAQNGHALEVQVLTRETIKPAYQTPRHLRNFRLSLIDQINFPISVSTIFLHKADDNSFLPKTLTKFNPFAGRVKDDFSIECKDEGAECVEALAIGFLFEYLRKPDQNLLRDFQSR</sequence>
<dbReference type="Proteomes" id="UP000236630">
    <property type="component" value="Unassembled WGS sequence"/>
</dbReference>
<dbReference type="AlphaFoldDB" id="A0A2H5QLI2"/>
<comment type="caution">
    <text evidence="4">The sequence shown here is derived from an EMBL/GenBank/DDBJ whole genome shotgun (WGS) entry which is preliminary data.</text>
</comment>
<dbReference type="GO" id="GO:0016746">
    <property type="term" value="F:acyltransferase activity"/>
    <property type="evidence" value="ECO:0007669"/>
    <property type="project" value="UniProtKB-KW"/>
</dbReference>
<dbReference type="EMBL" id="BDQV01000485">
    <property type="protein sequence ID" value="GAY65479.1"/>
    <property type="molecule type" value="Genomic_DNA"/>
</dbReference>
<keyword evidence="3" id="KW-0012">Acyltransferase</keyword>
<keyword evidence="5" id="KW-1185">Reference proteome</keyword>
<dbReference type="Gene3D" id="3.30.559.10">
    <property type="entry name" value="Chloramphenicol acetyltransferase-like domain"/>
    <property type="match status" value="1"/>
</dbReference>